<dbReference type="EMBL" id="JAVDQK010000004">
    <property type="protein sequence ID" value="MDR6218446.1"/>
    <property type="molecule type" value="Genomic_DNA"/>
</dbReference>
<name>A0AAE3XCD6_9DEIO</name>
<sequence>MSALRAAGAATERTNLRVYLAVVRAMRLRGVARVDVRVVEPYPYPEIAGCWDMFDGAILDSGEVLRNGAAVEGLAARARLVRSMVELGQNKRLTPRSTRTDAA</sequence>
<accession>A0AAE3XCD6</accession>
<evidence type="ECO:0000313" key="2">
    <source>
        <dbReference type="Proteomes" id="UP001185331"/>
    </source>
</evidence>
<reference evidence="1" key="1">
    <citation type="submission" date="2023-07" db="EMBL/GenBank/DDBJ databases">
        <title>Sorghum-associated microbial communities from plants grown in Nebraska, USA.</title>
        <authorList>
            <person name="Schachtman D."/>
        </authorList>
    </citation>
    <scope>NUCLEOTIDE SEQUENCE</scope>
    <source>
        <strain evidence="1">BE330</strain>
    </source>
</reference>
<comment type="caution">
    <text evidence="1">The sequence shown here is derived from an EMBL/GenBank/DDBJ whole genome shotgun (WGS) entry which is preliminary data.</text>
</comment>
<gene>
    <name evidence="1" type="ORF">J2Y00_002009</name>
</gene>
<dbReference type="AlphaFoldDB" id="A0AAE3XCD6"/>
<protein>
    <submittedName>
        <fullName evidence="1">Uncharacterized protein</fullName>
    </submittedName>
</protein>
<proteinExistence type="predicted"/>
<dbReference type="Proteomes" id="UP001185331">
    <property type="component" value="Unassembled WGS sequence"/>
</dbReference>
<evidence type="ECO:0000313" key="1">
    <source>
        <dbReference type="EMBL" id="MDR6218446.1"/>
    </source>
</evidence>
<organism evidence="1 2">
    <name type="scientific">Deinococcus soli</name>
    <name type="common">ex Cha et al. 2016</name>
    <dbReference type="NCBI Taxonomy" id="1309411"/>
    <lineage>
        <taxon>Bacteria</taxon>
        <taxon>Thermotogati</taxon>
        <taxon>Deinococcota</taxon>
        <taxon>Deinococci</taxon>
        <taxon>Deinococcales</taxon>
        <taxon>Deinococcaceae</taxon>
        <taxon>Deinococcus</taxon>
    </lineage>
</organism>
<dbReference type="RefSeq" id="WP_309854939.1">
    <property type="nucleotide sequence ID" value="NZ_JAVDQJ010000005.1"/>
</dbReference>